<evidence type="ECO:0000313" key="2">
    <source>
        <dbReference type="Proteomes" id="UP000295510"/>
    </source>
</evidence>
<dbReference type="AlphaFoldDB" id="A0A4R6U7N8"/>
<reference evidence="1 2" key="1">
    <citation type="submission" date="2019-03" db="EMBL/GenBank/DDBJ databases">
        <title>Genomic Encyclopedia of Type Strains, Phase IV (KMG-IV): sequencing the most valuable type-strain genomes for metagenomic binning, comparative biology and taxonomic classification.</title>
        <authorList>
            <person name="Goeker M."/>
        </authorList>
    </citation>
    <scope>NUCLEOTIDE SEQUENCE [LARGE SCALE GENOMIC DNA]</scope>
    <source>
        <strain evidence="1 2">DSM 19605</strain>
    </source>
</reference>
<name>A0A4R6U7N8_9BURK</name>
<dbReference type="Pfam" id="PF13997">
    <property type="entry name" value="YqjK"/>
    <property type="match status" value="1"/>
</dbReference>
<dbReference type="EMBL" id="SNYL01000016">
    <property type="protein sequence ID" value="TDQ40585.1"/>
    <property type="molecule type" value="Genomic_DNA"/>
</dbReference>
<comment type="caution">
    <text evidence="1">The sequence shown here is derived from an EMBL/GenBank/DDBJ whole genome shotgun (WGS) entry which is preliminary data.</text>
</comment>
<dbReference type="OrthoDB" id="9157649at2"/>
<gene>
    <name evidence="1" type="ORF">DFR43_11634</name>
</gene>
<proteinExistence type="predicted"/>
<dbReference type="RefSeq" id="WP_133598865.1">
    <property type="nucleotide sequence ID" value="NZ_SNYL01000016.1"/>
</dbReference>
<protein>
    <submittedName>
        <fullName evidence="1">YqjK-like protein</fullName>
    </submittedName>
</protein>
<evidence type="ECO:0000313" key="1">
    <source>
        <dbReference type="EMBL" id="TDQ40585.1"/>
    </source>
</evidence>
<keyword evidence="2" id="KW-1185">Reference proteome</keyword>
<dbReference type="Proteomes" id="UP000295510">
    <property type="component" value="Unassembled WGS sequence"/>
</dbReference>
<dbReference type="InterPro" id="IPR025612">
    <property type="entry name" value="YqjK"/>
</dbReference>
<accession>A0A4R6U7N8</accession>
<sequence>MNARQALWMRRAELVQRSALLRERLTAHGHAVAPWFQAAEQARHTARWMRDHPWVPLSALALLVLRRPRRWLRWAWKGWGAWRLYMRVRRLWTGQGV</sequence>
<organism evidence="1 2">
    <name type="scientific">Tepidicella xavieri</name>
    <dbReference type="NCBI Taxonomy" id="360241"/>
    <lineage>
        <taxon>Bacteria</taxon>
        <taxon>Pseudomonadati</taxon>
        <taxon>Pseudomonadota</taxon>
        <taxon>Betaproteobacteria</taxon>
        <taxon>Burkholderiales</taxon>
        <taxon>Tepidicella</taxon>
    </lineage>
</organism>